<sequence>MSLLASKNASSNGTNAAPMSPLDLYKEQQQKHKFKKPNPLDRFLYKVVPAQTHPFTQLCYTTLILGLWAQLGRFMR</sequence>
<proteinExistence type="predicted"/>
<protein>
    <submittedName>
        <fullName evidence="2">Uncharacterized protein</fullName>
    </submittedName>
</protein>
<comment type="caution">
    <text evidence="2">The sequence shown here is derived from an EMBL/GenBank/DDBJ whole genome shotgun (WGS) entry which is preliminary data.</text>
</comment>
<evidence type="ECO:0000313" key="2">
    <source>
        <dbReference type="EMBL" id="KAL3099010.1"/>
    </source>
</evidence>
<accession>A0ABD2K8H0</accession>
<evidence type="ECO:0000313" key="3">
    <source>
        <dbReference type="Proteomes" id="UP001620645"/>
    </source>
</evidence>
<gene>
    <name evidence="2" type="ORF">niasHS_000998</name>
</gene>
<feature type="compositionally biased region" description="Polar residues" evidence="1">
    <location>
        <begin position="1"/>
        <end position="17"/>
    </location>
</feature>
<organism evidence="2 3">
    <name type="scientific">Heterodera schachtii</name>
    <name type="common">Sugarbeet cyst nematode worm</name>
    <name type="synonym">Tylenchus schachtii</name>
    <dbReference type="NCBI Taxonomy" id="97005"/>
    <lineage>
        <taxon>Eukaryota</taxon>
        <taxon>Metazoa</taxon>
        <taxon>Ecdysozoa</taxon>
        <taxon>Nematoda</taxon>
        <taxon>Chromadorea</taxon>
        <taxon>Rhabditida</taxon>
        <taxon>Tylenchina</taxon>
        <taxon>Tylenchomorpha</taxon>
        <taxon>Tylenchoidea</taxon>
        <taxon>Heteroderidae</taxon>
        <taxon>Heteroderinae</taxon>
        <taxon>Heterodera</taxon>
    </lineage>
</organism>
<feature type="region of interest" description="Disordered" evidence="1">
    <location>
        <begin position="1"/>
        <end position="22"/>
    </location>
</feature>
<reference evidence="2 3" key="1">
    <citation type="submission" date="2024-10" db="EMBL/GenBank/DDBJ databases">
        <authorList>
            <person name="Kim D."/>
        </authorList>
    </citation>
    <scope>NUCLEOTIDE SEQUENCE [LARGE SCALE GENOMIC DNA]</scope>
    <source>
        <strain evidence="2">Taebaek</strain>
    </source>
</reference>
<name>A0ABD2K8H0_HETSC</name>
<dbReference type="Proteomes" id="UP001620645">
    <property type="component" value="Unassembled WGS sequence"/>
</dbReference>
<evidence type="ECO:0000256" key="1">
    <source>
        <dbReference type="SAM" id="MobiDB-lite"/>
    </source>
</evidence>
<dbReference type="EMBL" id="JBICCN010000042">
    <property type="protein sequence ID" value="KAL3099010.1"/>
    <property type="molecule type" value="Genomic_DNA"/>
</dbReference>
<keyword evidence="3" id="KW-1185">Reference proteome</keyword>
<dbReference type="AlphaFoldDB" id="A0ABD2K8H0"/>